<dbReference type="AlphaFoldDB" id="A0A0G0FI96"/>
<dbReference type="Proteomes" id="UP000034536">
    <property type="component" value="Unassembled WGS sequence"/>
</dbReference>
<dbReference type="EMBL" id="LBQX01000004">
    <property type="protein sequence ID" value="KKP87230.1"/>
    <property type="molecule type" value="Genomic_DNA"/>
</dbReference>
<feature type="transmembrane region" description="Helical" evidence="1">
    <location>
        <begin position="54"/>
        <end position="74"/>
    </location>
</feature>
<keyword evidence="1" id="KW-0472">Membrane</keyword>
<comment type="caution">
    <text evidence="2">The sequence shown here is derived from an EMBL/GenBank/DDBJ whole genome shotgun (WGS) entry which is preliminary data.</text>
</comment>
<evidence type="ECO:0000256" key="1">
    <source>
        <dbReference type="SAM" id="Phobius"/>
    </source>
</evidence>
<keyword evidence="1" id="KW-0812">Transmembrane</keyword>
<reference evidence="2 3" key="1">
    <citation type="journal article" date="2015" name="Nature">
        <title>rRNA introns, odd ribosomes, and small enigmatic genomes across a large radiation of phyla.</title>
        <authorList>
            <person name="Brown C.T."/>
            <person name="Hug L.A."/>
            <person name="Thomas B.C."/>
            <person name="Sharon I."/>
            <person name="Castelle C.J."/>
            <person name="Singh A."/>
            <person name="Wilkins M.J."/>
            <person name="Williams K.H."/>
            <person name="Banfield J.F."/>
        </authorList>
    </citation>
    <scope>NUCLEOTIDE SEQUENCE [LARGE SCALE GENOMIC DNA]</scope>
</reference>
<feature type="transmembrane region" description="Helical" evidence="1">
    <location>
        <begin position="139"/>
        <end position="159"/>
    </location>
</feature>
<accession>A0A0G0FI96</accession>
<evidence type="ECO:0000313" key="3">
    <source>
        <dbReference type="Proteomes" id="UP000034536"/>
    </source>
</evidence>
<organism evidence="2 3">
    <name type="scientific">Candidatus Roizmanbacteria bacterium GW2011_GWA2_35_8</name>
    <dbReference type="NCBI Taxonomy" id="1618479"/>
    <lineage>
        <taxon>Bacteria</taxon>
        <taxon>Candidatus Roizmaniibacteriota</taxon>
    </lineage>
</organism>
<sequence>MNNLFFLKYGGIISVPLFSLIALILISKTNNFSFSSSTVSKSIHLLEKSSYKTLFKINFLLKSFLDLCFSLYVINYLRISLLSFLGLSLIFEPIFFGLLAYYTEKKNSFLHGVFIYGSVFFFLIYQVLLSLLIKNQIFIIYTCIQAILSFFIAFGSLFYKRTNVYIQIICVSVSYVWMLIFVFNYL</sequence>
<feature type="transmembrane region" description="Helical" evidence="1">
    <location>
        <begin position="80"/>
        <end position="101"/>
    </location>
</feature>
<keyword evidence="1" id="KW-1133">Transmembrane helix</keyword>
<gene>
    <name evidence="2" type="ORF">UR89_C0004G0019</name>
</gene>
<name>A0A0G0FI96_9BACT</name>
<feature type="transmembrane region" description="Helical" evidence="1">
    <location>
        <begin position="113"/>
        <end position="133"/>
    </location>
</feature>
<protein>
    <submittedName>
        <fullName evidence="2">Uncharacterized protein</fullName>
    </submittedName>
</protein>
<proteinExistence type="predicted"/>
<feature type="transmembrane region" description="Helical" evidence="1">
    <location>
        <begin position="164"/>
        <end position="185"/>
    </location>
</feature>
<feature type="transmembrane region" description="Helical" evidence="1">
    <location>
        <begin position="6"/>
        <end position="26"/>
    </location>
</feature>
<evidence type="ECO:0000313" key="2">
    <source>
        <dbReference type="EMBL" id="KKP87230.1"/>
    </source>
</evidence>